<feature type="compositionally biased region" description="Polar residues" evidence="1">
    <location>
        <begin position="1"/>
        <end position="29"/>
    </location>
</feature>
<name>A0ABM1RWS5_LIMPO</name>
<evidence type="ECO:0000313" key="3">
    <source>
        <dbReference type="RefSeq" id="XP_022235830.1"/>
    </source>
</evidence>
<feature type="region of interest" description="Disordered" evidence="1">
    <location>
        <begin position="226"/>
        <end position="267"/>
    </location>
</feature>
<proteinExistence type="predicted"/>
<protein>
    <submittedName>
        <fullName evidence="3">Optomotor-blind protein-like</fullName>
    </submittedName>
</protein>
<feature type="compositionally biased region" description="Low complexity" evidence="1">
    <location>
        <begin position="226"/>
        <end position="263"/>
    </location>
</feature>
<dbReference type="GeneID" id="106476185"/>
<organism evidence="2 3">
    <name type="scientific">Limulus polyphemus</name>
    <name type="common">Atlantic horseshoe crab</name>
    <dbReference type="NCBI Taxonomy" id="6850"/>
    <lineage>
        <taxon>Eukaryota</taxon>
        <taxon>Metazoa</taxon>
        <taxon>Ecdysozoa</taxon>
        <taxon>Arthropoda</taxon>
        <taxon>Chelicerata</taxon>
        <taxon>Merostomata</taxon>
        <taxon>Xiphosura</taxon>
        <taxon>Limulidae</taxon>
        <taxon>Limulus</taxon>
    </lineage>
</organism>
<feature type="compositionally biased region" description="Basic and acidic residues" evidence="1">
    <location>
        <begin position="64"/>
        <end position="74"/>
    </location>
</feature>
<reference evidence="3" key="1">
    <citation type="submission" date="2025-08" db="UniProtKB">
        <authorList>
            <consortium name="RefSeq"/>
        </authorList>
    </citation>
    <scope>IDENTIFICATION</scope>
    <source>
        <tissue evidence="3">Muscle</tissue>
    </source>
</reference>
<keyword evidence="2" id="KW-1185">Reference proteome</keyword>
<evidence type="ECO:0000313" key="2">
    <source>
        <dbReference type="Proteomes" id="UP000694941"/>
    </source>
</evidence>
<feature type="region of interest" description="Disordered" evidence="1">
    <location>
        <begin position="1"/>
        <end position="121"/>
    </location>
</feature>
<sequence length="294" mass="31572">MGSQTSQMHTLEATQGGVSSQNRESSNHNPDPDPLDDTSDEDERLDVGGAADLRPAVSNTGSQSKEECSKKDTTEDVSVNGYCSQSPKQTSASPGSKTTPEKYERRDSGSSTSRSTSPSRCPDLNFASLTFNSPSVSTAPLNQVVSQNLPIGQGLPHPQLLPYLYPPTLYPHLFLPSTSSLTSGSSSHFYPLLAHSYSGLIDLGNRLRQHRFAPYSIPSLSGTSMLSSVSTTSLNDPISHTLSSSSRQPTSPASEASSSDGSTNDLKNIENMVNGLQRRQEQLNVETLTRLHDK</sequence>
<gene>
    <name evidence="3" type="primary">LOC106476185</name>
</gene>
<feature type="compositionally biased region" description="Low complexity" evidence="1">
    <location>
        <begin position="109"/>
        <end position="120"/>
    </location>
</feature>
<dbReference type="RefSeq" id="XP_022235830.1">
    <property type="nucleotide sequence ID" value="XM_022380122.1"/>
</dbReference>
<feature type="compositionally biased region" description="Polar residues" evidence="1">
    <location>
        <begin position="81"/>
        <end position="98"/>
    </location>
</feature>
<accession>A0ABM1RWS5</accession>
<dbReference type="Proteomes" id="UP000694941">
    <property type="component" value="Unplaced"/>
</dbReference>
<feature type="compositionally biased region" description="Basic and acidic residues" evidence="1">
    <location>
        <begin position="99"/>
        <end position="108"/>
    </location>
</feature>
<evidence type="ECO:0000256" key="1">
    <source>
        <dbReference type="SAM" id="MobiDB-lite"/>
    </source>
</evidence>
<feature type="compositionally biased region" description="Acidic residues" evidence="1">
    <location>
        <begin position="33"/>
        <end position="44"/>
    </location>
</feature>